<dbReference type="PANTHER" id="PTHR43525:SF1">
    <property type="entry name" value="PROTEIN MALY"/>
    <property type="match status" value="1"/>
</dbReference>
<dbReference type="NCBIfam" id="TIGR04350">
    <property type="entry name" value="C_S_lyase_PatB"/>
    <property type="match status" value="1"/>
</dbReference>
<comment type="similarity">
    <text evidence="5">Belongs to the class-II pyridoxal-phosphate-dependent aminotransferase family. MalY/PatB cystathionine beta-lyase subfamily.</text>
</comment>
<evidence type="ECO:0000313" key="8">
    <source>
        <dbReference type="Proteomes" id="UP000199300"/>
    </source>
</evidence>
<evidence type="ECO:0000313" key="7">
    <source>
        <dbReference type="EMBL" id="SEO72111.1"/>
    </source>
</evidence>
<gene>
    <name evidence="7" type="ORF">SAMN04488134_111108</name>
</gene>
<dbReference type="STRING" id="872970.SAMN04488134_111108"/>
<evidence type="ECO:0000259" key="6">
    <source>
        <dbReference type="Pfam" id="PF00155"/>
    </source>
</evidence>
<dbReference type="OrthoDB" id="9802872at2"/>
<comment type="cofactor">
    <cofactor evidence="1">
        <name>pyridoxal 5'-phosphate</name>
        <dbReference type="ChEBI" id="CHEBI:597326"/>
    </cofactor>
</comment>
<dbReference type="AlphaFoldDB" id="A0A1H8S094"/>
<evidence type="ECO:0000256" key="5">
    <source>
        <dbReference type="ARBA" id="ARBA00037974"/>
    </source>
</evidence>
<dbReference type="Pfam" id="PF00155">
    <property type="entry name" value="Aminotran_1_2"/>
    <property type="match status" value="1"/>
</dbReference>
<dbReference type="Proteomes" id="UP000199300">
    <property type="component" value="Unassembled WGS sequence"/>
</dbReference>
<dbReference type="RefSeq" id="WP_091499533.1">
    <property type="nucleotide sequence ID" value="NZ_FODJ01000011.1"/>
</dbReference>
<dbReference type="Gene3D" id="3.90.1150.10">
    <property type="entry name" value="Aspartate Aminotransferase, domain 1"/>
    <property type="match status" value="1"/>
</dbReference>
<dbReference type="SUPFAM" id="SSF53383">
    <property type="entry name" value="PLP-dependent transferases"/>
    <property type="match status" value="1"/>
</dbReference>
<keyword evidence="4 7" id="KW-0456">Lyase</keyword>
<dbReference type="PANTHER" id="PTHR43525">
    <property type="entry name" value="PROTEIN MALY"/>
    <property type="match status" value="1"/>
</dbReference>
<keyword evidence="8" id="KW-1185">Reference proteome</keyword>
<organism evidence="7 8">
    <name type="scientific">Amphibacillus marinus</name>
    <dbReference type="NCBI Taxonomy" id="872970"/>
    <lineage>
        <taxon>Bacteria</taxon>
        <taxon>Bacillati</taxon>
        <taxon>Bacillota</taxon>
        <taxon>Bacilli</taxon>
        <taxon>Bacillales</taxon>
        <taxon>Bacillaceae</taxon>
        <taxon>Amphibacillus</taxon>
    </lineage>
</organism>
<accession>A0A1H8S094</accession>
<evidence type="ECO:0000256" key="3">
    <source>
        <dbReference type="ARBA" id="ARBA00022898"/>
    </source>
</evidence>
<dbReference type="Gene3D" id="3.40.640.10">
    <property type="entry name" value="Type I PLP-dependent aspartate aminotransferase-like (Major domain)"/>
    <property type="match status" value="1"/>
</dbReference>
<dbReference type="EMBL" id="FODJ01000011">
    <property type="protein sequence ID" value="SEO72111.1"/>
    <property type="molecule type" value="Genomic_DNA"/>
</dbReference>
<evidence type="ECO:0000256" key="4">
    <source>
        <dbReference type="ARBA" id="ARBA00023239"/>
    </source>
</evidence>
<sequence length="394" mass="45003">MVNLFEQLPNRKGTRSVKWDMVKQIYGAHDVQPMWVADMDLEIAQPIKEALKKVIDHGVFGYSYTDDKTDNSIKKWLLTKHDWEINSTSLLYSAGVLEIIHMTVLTYTKPKDKILIQTPVYHPFQSIIKNHQRELVTNSLLLNNGHYTIDFEDLELKFRTGVKLFIFCSPHNPVGRVWKTDELTRVAELAHKYNVMLISDEIHADLVYPGVKHIPIGSLDTPIKNKIITCMAPTKTFNLAGLQVAYAIIPDKTIRTTIYQAFETHGRTMLNTLGITALEAAYEHGFNWLAQLIELLVENLRIVNETFKNRDEVNVIQPEGTYLIWLDFRKSGLTHKQLTLFMQEEAKIGLNSGATFGDEGKGFMRMNIASPTSYVLEGVEKICQALDRIKTPQL</sequence>
<protein>
    <recommendedName>
        <fullName evidence="2">cysteine-S-conjugate beta-lyase</fullName>
        <ecNumber evidence="2">4.4.1.13</ecNumber>
    </recommendedName>
</protein>
<dbReference type="GO" id="GO:0030170">
    <property type="term" value="F:pyridoxal phosphate binding"/>
    <property type="evidence" value="ECO:0007669"/>
    <property type="project" value="InterPro"/>
</dbReference>
<dbReference type="InterPro" id="IPR027619">
    <property type="entry name" value="C-S_lyase_PatB-like"/>
</dbReference>
<dbReference type="InterPro" id="IPR015421">
    <property type="entry name" value="PyrdxlP-dep_Trfase_major"/>
</dbReference>
<evidence type="ECO:0000256" key="1">
    <source>
        <dbReference type="ARBA" id="ARBA00001933"/>
    </source>
</evidence>
<proteinExistence type="inferred from homology"/>
<dbReference type="InterPro" id="IPR051798">
    <property type="entry name" value="Class-II_PLP-Dep_Aminotrans"/>
</dbReference>
<name>A0A1H8S094_9BACI</name>
<dbReference type="InterPro" id="IPR015424">
    <property type="entry name" value="PyrdxlP-dep_Trfase"/>
</dbReference>
<reference evidence="7 8" key="1">
    <citation type="submission" date="2016-10" db="EMBL/GenBank/DDBJ databases">
        <authorList>
            <person name="de Groot N.N."/>
        </authorList>
    </citation>
    <scope>NUCLEOTIDE SEQUENCE [LARGE SCALE GENOMIC DNA]</scope>
    <source>
        <strain evidence="7 8">CGMCC 1.10434</strain>
    </source>
</reference>
<keyword evidence="3" id="KW-0663">Pyridoxal phosphate</keyword>
<dbReference type="InterPro" id="IPR015422">
    <property type="entry name" value="PyrdxlP-dep_Trfase_small"/>
</dbReference>
<dbReference type="EC" id="4.4.1.13" evidence="2"/>
<dbReference type="InterPro" id="IPR004839">
    <property type="entry name" value="Aminotransferase_I/II_large"/>
</dbReference>
<feature type="domain" description="Aminotransferase class I/classII large" evidence="6">
    <location>
        <begin position="46"/>
        <end position="377"/>
    </location>
</feature>
<dbReference type="GO" id="GO:0047804">
    <property type="term" value="F:cysteine-S-conjugate beta-lyase activity"/>
    <property type="evidence" value="ECO:0007669"/>
    <property type="project" value="UniProtKB-EC"/>
</dbReference>
<dbReference type="CDD" id="cd00609">
    <property type="entry name" value="AAT_like"/>
    <property type="match status" value="1"/>
</dbReference>
<evidence type="ECO:0000256" key="2">
    <source>
        <dbReference type="ARBA" id="ARBA00012224"/>
    </source>
</evidence>